<evidence type="ECO:0000256" key="1">
    <source>
        <dbReference type="ARBA" id="ARBA00010282"/>
    </source>
</evidence>
<comment type="caution">
    <text evidence="3">The sequence shown here is derived from an EMBL/GenBank/DDBJ whole genome shotgun (WGS) entry which is preliminary data.</text>
</comment>
<dbReference type="Pfam" id="PF02657">
    <property type="entry name" value="SufE"/>
    <property type="match status" value="1"/>
</dbReference>
<sequence>MTDPFIIPEEESASEAIEAIRDELELFDDWMQRYRYLIDLGEKLPDFPQEWQNDHFRVMGCQSQVWLNFREKDGTIFFAGSSDAAIVKGLVALLLRIYSGRNFPEILAVDPIFITDLGLAGALSANRSNGVASMVQAIQKIAQSYL</sequence>
<name>A0A251ZUE1_9PROT</name>
<evidence type="ECO:0000259" key="2">
    <source>
        <dbReference type="Pfam" id="PF02657"/>
    </source>
</evidence>
<dbReference type="Proteomes" id="UP000194946">
    <property type="component" value="Unassembled WGS sequence"/>
</dbReference>
<organism evidence="3 4">
    <name type="scientific">Commensalibacter intestini</name>
    <dbReference type="NCBI Taxonomy" id="479936"/>
    <lineage>
        <taxon>Bacteria</taxon>
        <taxon>Pseudomonadati</taxon>
        <taxon>Pseudomonadota</taxon>
        <taxon>Alphaproteobacteria</taxon>
        <taxon>Acetobacterales</taxon>
        <taxon>Acetobacteraceae</taxon>
    </lineage>
</organism>
<accession>A0A251ZUE1</accession>
<dbReference type="PANTHER" id="PTHR43597:SF5">
    <property type="entry name" value="SUFE-LIKE PROTEIN 2, CHLOROPLASTIC"/>
    <property type="match status" value="1"/>
</dbReference>
<dbReference type="PANTHER" id="PTHR43597">
    <property type="entry name" value="SULFUR ACCEPTOR PROTEIN CSDE"/>
    <property type="match status" value="1"/>
</dbReference>
<gene>
    <name evidence="3" type="ORF">HK18_09595</name>
</gene>
<dbReference type="Gene3D" id="3.90.1010.10">
    <property type="match status" value="1"/>
</dbReference>
<dbReference type="InterPro" id="IPR003808">
    <property type="entry name" value="Fe-S_metab-assoc_dom"/>
</dbReference>
<proteinExistence type="inferred from homology"/>
<dbReference type="EMBL" id="JOPB01000007">
    <property type="protein sequence ID" value="OUI78284.1"/>
    <property type="molecule type" value="Genomic_DNA"/>
</dbReference>
<comment type="similarity">
    <text evidence="1">Belongs to the SufE family.</text>
</comment>
<dbReference type="SUPFAM" id="SSF82649">
    <property type="entry name" value="SufE/NifU"/>
    <property type="match status" value="1"/>
</dbReference>
<evidence type="ECO:0000313" key="3">
    <source>
        <dbReference type="EMBL" id="OUI78284.1"/>
    </source>
</evidence>
<keyword evidence="4" id="KW-1185">Reference proteome</keyword>
<feature type="domain" description="Fe-S metabolism associated" evidence="2">
    <location>
        <begin position="22"/>
        <end position="140"/>
    </location>
</feature>
<reference evidence="4" key="1">
    <citation type="submission" date="2014-06" db="EMBL/GenBank/DDBJ databases">
        <authorList>
            <person name="Winans N.J."/>
            <person name="Newell P.D."/>
            <person name="Douglas A.E."/>
        </authorList>
    </citation>
    <scope>NUCLEOTIDE SEQUENCE [LARGE SCALE GENOMIC DNA]</scope>
    <source>
        <strain evidence="4">DmL_052</strain>
    </source>
</reference>
<evidence type="ECO:0000313" key="4">
    <source>
        <dbReference type="Proteomes" id="UP000194946"/>
    </source>
</evidence>
<dbReference type="AlphaFoldDB" id="A0A251ZUE1"/>
<dbReference type="RefSeq" id="WP_008853254.1">
    <property type="nucleotide sequence ID" value="NZ_JOPB01000007.1"/>
</dbReference>
<protein>
    <submittedName>
        <fullName evidence="3">Fe-S cluster assembly protein SufE</fullName>
    </submittedName>
</protein>